<accession>A0ABU6J155</accession>
<reference evidence="6 7" key="1">
    <citation type="submission" date="2024-01" db="EMBL/GenBank/DDBJ databases">
        <title>novel species in genus Adlercreutzia.</title>
        <authorList>
            <person name="Liu X."/>
        </authorList>
    </citation>
    <scope>NUCLEOTIDE SEQUENCE [LARGE SCALE GENOMIC DNA]</scope>
    <source>
        <strain evidence="6 7">R22</strain>
    </source>
</reference>
<gene>
    <name evidence="5 6" type="primary">htpG</name>
    <name evidence="6" type="ORF">VJ920_11205</name>
</gene>
<dbReference type="Gene3D" id="1.20.120.790">
    <property type="entry name" value="Heat shock protein 90, C-terminal domain"/>
    <property type="match status" value="1"/>
</dbReference>
<dbReference type="InterPro" id="IPR037196">
    <property type="entry name" value="HSP90_C"/>
</dbReference>
<dbReference type="SUPFAM" id="SSF54211">
    <property type="entry name" value="Ribosomal protein S5 domain 2-like"/>
    <property type="match status" value="1"/>
</dbReference>
<comment type="caution">
    <text evidence="5">Lacks conserved residue(s) required for the propagation of feature annotation.</text>
</comment>
<sequence>MRKFKTESKKLLDLMINSIYTNREIFLRELISNASDAVDKLYFRSLTDPDVAVGRDDLAITVGFSSDERTVAVSDNGIGMTKDELDKNLGTIAHSDSFEFKAAQAEAAAESEPGEAKGLDDLTDVDIIGQFGVGFYSAFMVGKKVRVVSRAIGSDEAWAWESNGVDGYDIKPAERAEHGTDVVVYLKDDTAEESFGTFASEHGLTQLIKRYSNYVRYPIKMEVTKSRKVEAPEAAEGEEAPAPQWESYTEVETINSMIPIWKRKKSEVSQEEYNEFYKTDFHDFEDPARTISVHAEGSLNYDALMFVPSRAPWDMYSKDYKRGLALYSANVLIMDKCEELLPDYFGFVRGVVDSSDLTLNISRETLQHNGQLRAIARRLEKKIKGDLANMRDDDRAAYEKFFEQFGRTLKFGIYQSYGMAKDTLADLLLFYSAKQKKMITLDEYLADAPAGADSIFFAAGDSLDRLANMPLVTTVLAKGYDVLLCDQDVDEFCMMAMGAYGEHAVDGDDDNKQPYLIKNVGSEDLGLTTEEEKKQAEEATESNAELFDVMREALEGKVERVVVSTRLTDAPVVLTTEGGVSLQMVQMLKMQPGAEDVPEAHIVLEMNDRHPVFATLKEAHEAGDDEKVRAYAGILFDQALLVEGIMPDNPLAFAQAVAELMK</sequence>
<keyword evidence="7" id="KW-1185">Reference proteome</keyword>
<organism evidence="6 7">
    <name type="scientific">Adlercreutzia shanghongiae</name>
    <dbReference type="NCBI Taxonomy" id="3111773"/>
    <lineage>
        <taxon>Bacteria</taxon>
        <taxon>Bacillati</taxon>
        <taxon>Actinomycetota</taxon>
        <taxon>Coriobacteriia</taxon>
        <taxon>Eggerthellales</taxon>
        <taxon>Eggerthellaceae</taxon>
        <taxon>Adlercreutzia</taxon>
    </lineage>
</organism>
<dbReference type="SUPFAM" id="SSF110942">
    <property type="entry name" value="HSP90 C-terminal domain"/>
    <property type="match status" value="1"/>
</dbReference>
<dbReference type="Gene3D" id="3.30.565.10">
    <property type="entry name" value="Histidine kinase-like ATPase, C-terminal domain"/>
    <property type="match status" value="1"/>
</dbReference>
<comment type="similarity">
    <text evidence="1 5">Belongs to the heat shock protein 90 family.</text>
</comment>
<dbReference type="Gene3D" id="3.40.50.11260">
    <property type="match status" value="1"/>
</dbReference>
<dbReference type="Pfam" id="PF13589">
    <property type="entry name" value="HATPase_c_3"/>
    <property type="match status" value="1"/>
</dbReference>
<evidence type="ECO:0000313" key="6">
    <source>
        <dbReference type="EMBL" id="MEC4295872.1"/>
    </source>
</evidence>
<dbReference type="PROSITE" id="PS00298">
    <property type="entry name" value="HSP90"/>
    <property type="match status" value="1"/>
</dbReference>
<keyword evidence="4 5" id="KW-0143">Chaperone</keyword>
<dbReference type="InterPro" id="IPR020568">
    <property type="entry name" value="Ribosomal_Su5_D2-typ_SF"/>
</dbReference>
<feature type="region of interest" description="A; substrate-binding" evidence="5">
    <location>
        <begin position="1"/>
        <end position="363"/>
    </location>
</feature>
<dbReference type="InterPro" id="IPR001404">
    <property type="entry name" value="Hsp90_fam"/>
</dbReference>
<dbReference type="CDD" id="cd16927">
    <property type="entry name" value="HATPase_Hsp90-like"/>
    <property type="match status" value="1"/>
</dbReference>
<comment type="caution">
    <text evidence="6">The sequence shown here is derived from an EMBL/GenBank/DDBJ whole genome shotgun (WGS) entry which is preliminary data.</text>
</comment>
<dbReference type="InterPro" id="IPR020575">
    <property type="entry name" value="Hsp90_N"/>
</dbReference>
<keyword evidence="3 5" id="KW-0067">ATP-binding</keyword>
<dbReference type="PANTHER" id="PTHR11528">
    <property type="entry name" value="HEAT SHOCK PROTEIN 90 FAMILY MEMBER"/>
    <property type="match status" value="1"/>
</dbReference>
<evidence type="ECO:0000256" key="4">
    <source>
        <dbReference type="ARBA" id="ARBA00023186"/>
    </source>
</evidence>
<evidence type="ECO:0000313" key="7">
    <source>
        <dbReference type="Proteomes" id="UP001343724"/>
    </source>
</evidence>
<keyword evidence="5" id="KW-0346">Stress response</keyword>
<dbReference type="EMBL" id="JAYMFH010000020">
    <property type="protein sequence ID" value="MEC4295872.1"/>
    <property type="molecule type" value="Genomic_DNA"/>
</dbReference>
<protein>
    <recommendedName>
        <fullName evidence="5">Chaperone protein HtpG</fullName>
    </recommendedName>
    <alternativeName>
        <fullName evidence="5">Heat shock protein HtpG</fullName>
    </alternativeName>
    <alternativeName>
        <fullName evidence="5">High temperature protein G</fullName>
    </alternativeName>
</protein>
<dbReference type="Pfam" id="PF00183">
    <property type="entry name" value="HSP90"/>
    <property type="match status" value="1"/>
</dbReference>
<dbReference type="Proteomes" id="UP001343724">
    <property type="component" value="Unassembled WGS sequence"/>
</dbReference>
<feature type="region of interest" description="C" evidence="5">
    <location>
        <begin position="587"/>
        <end position="662"/>
    </location>
</feature>
<comment type="subcellular location">
    <subcellularLocation>
        <location evidence="5">Cytoplasm</location>
    </subcellularLocation>
</comment>
<dbReference type="NCBIfam" id="NF003555">
    <property type="entry name" value="PRK05218.1"/>
    <property type="match status" value="1"/>
</dbReference>
<keyword evidence="2 5" id="KW-0547">Nucleotide-binding</keyword>
<dbReference type="HAMAP" id="MF_00505">
    <property type="entry name" value="HSP90"/>
    <property type="match status" value="1"/>
</dbReference>
<dbReference type="InterPro" id="IPR036890">
    <property type="entry name" value="HATPase_C_sf"/>
</dbReference>
<name>A0ABU6J155_9ACTN</name>
<comment type="function">
    <text evidence="5">Molecular chaperone. Has ATPase activity.</text>
</comment>
<proteinExistence type="inferred from homology"/>
<evidence type="ECO:0000256" key="3">
    <source>
        <dbReference type="ARBA" id="ARBA00022840"/>
    </source>
</evidence>
<evidence type="ECO:0000256" key="5">
    <source>
        <dbReference type="HAMAP-Rule" id="MF_00505"/>
    </source>
</evidence>
<comment type="subunit">
    <text evidence="5">Homodimer.</text>
</comment>
<dbReference type="PIRSF" id="PIRSF002583">
    <property type="entry name" value="Hsp90"/>
    <property type="match status" value="1"/>
</dbReference>
<dbReference type="InterPro" id="IPR019805">
    <property type="entry name" value="Heat_shock_protein_90_CS"/>
</dbReference>
<dbReference type="RefSeq" id="WP_326441512.1">
    <property type="nucleotide sequence ID" value="NZ_JAYMFH010000020.1"/>
</dbReference>
<evidence type="ECO:0000256" key="1">
    <source>
        <dbReference type="ARBA" id="ARBA00008239"/>
    </source>
</evidence>
<dbReference type="SUPFAM" id="SSF55874">
    <property type="entry name" value="ATPase domain of HSP90 chaperone/DNA topoisomerase II/histidine kinase"/>
    <property type="match status" value="1"/>
</dbReference>
<dbReference type="Gene3D" id="3.30.230.80">
    <property type="match status" value="1"/>
</dbReference>
<dbReference type="PRINTS" id="PR00775">
    <property type="entry name" value="HEATSHOCK90"/>
</dbReference>
<keyword evidence="5" id="KW-0963">Cytoplasm</keyword>
<evidence type="ECO:0000256" key="2">
    <source>
        <dbReference type="ARBA" id="ARBA00022741"/>
    </source>
</evidence>